<evidence type="ECO:0000259" key="4">
    <source>
        <dbReference type="Pfam" id="PF07687"/>
    </source>
</evidence>
<evidence type="ECO:0000256" key="1">
    <source>
        <dbReference type="ARBA" id="ARBA00022670"/>
    </source>
</evidence>
<dbReference type="AlphaFoldDB" id="A0A8J3N0Q3"/>
<dbReference type="InterPro" id="IPR051458">
    <property type="entry name" value="Cyt/Met_Dipeptidase"/>
</dbReference>
<comment type="caution">
    <text evidence="5">The sequence shown here is derived from an EMBL/GenBank/DDBJ whole genome shotgun (WGS) entry which is preliminary data.</text>
</comment>
<keyword evidence="6" id="KW-1185">Reference proteome</keyword>
<dbReference type="Pfam" id="PF07687">
    <property type="entry name" value="M20_dimer"/>
    <property type="match status" value="1"/>
</dbReference>
<dbReference type="GO" id="GO:0009089">
    <property type="term" value="P:lysine biosynthetic process via diaminopimelate"/>
    <property type="evidence" value="ECO:0007669"/>
    <property type="project" value="TreeGrafter"/>
</dbReference>
<dbReference type="RefSeq" id="WP_220202622.1">
    <property type="nucleotide sequence ID" value="NZ_BNJK01000001.1"/>
</dbReference>
<dbReference type="PANTHER" id="PTHR43270">
    <property type="entry name" value="BETA-ALA-HIS DIPEPTIDASE"/>
    <property type="match status" value="1"/>
</dbReference>
<keyword evidence="2" id="KW-0479">Metal-binding</keyword>
<gene>
    <name evidence="5" type="ORF">KSF_017960</name>
</gene>
<name>A0A8J3N0Q3_9CHLR</name>
<dbReference type="GO" id="GO:0005829">
    <property type="term" value="C:cytosol"/>
    <property type="evidence" value="ECO:0007669"/>
    <property type="project" value="TreeGrafter"/>
</dbReference>
<evidence type="ECO:0000256" key="2">
    <source>
        <dbReference type="ARBA" id="ARBA00022723"/>
    </source>
</evidence>
<dbReference type="GO" id="GO:0006508">
    <property type="term" value="P:proteolysis"/>
    <property type="evidence" value="ECO:0007669"/>
    <property type="project" value="UniProtKB-KW"/>
</dbReference>
<dbReference type="Gene3D" id="3.30.70.360">
    <property type="match status" value="1"/>
</dbReference>
<keyword evidence="1" id="KW-0645">Protease</keyword>
<dbReference type="GO" id="GO:0008233">
    <property type="term" value="F:peptidase activity"/>
    <property type="evidence" value="ECO:0007669"/>
    <property type="project" value="UniProtKB-KW"/>
</dbReference>
<evidence type="ECO:0000313" key="6">
    <source>
        <dbReference type="Proteomes" id="UP000597444"/>
    </source>
</evidence>
<dbReference type="GO" id="GO:0009014">
    <property type="term" value="F:succinyl-diaminopimelate desuccinylase activity"/>
    <property type="evidence" value="ECO:0007669"/>
    <property type="project" value="TreeGrafter"/>
</dbReference>
<reference evidence="5" key="1">
    <citation type="submission" date="2020-10" db="EMBL/GenBank/DDBJ databases">
        <title>Taxonomic study of unclassified bacteria belonging to the class Ktedonobacteria.</title>
        <authorList>
            <person name="Yabe S."/>
            <person name="Wang C.M."/>
            <person name="Zheng Y."/>
            <person name="Sakai Y."/>
            <person name="Cavaletti L."/>
            <person name="Monciardini P."/>
            <person name="Donadio S."/>
        </authorList>
    </citation>
    <scope>NUCLEOTIDE SEQUENCE</scope>
    <source>
        <strain evidence="5">ID150040</strain>
    </source>
</reference>
<dbReference type="PANTHER" id="PTHR43270:SF8">
    <property type="entry name" value="DI- AND TRIPEPTIDASE DUG2-RELATED"/>
    <property type="match status" value="1"/>
</dbReference>
<dbReference type="InterPro" id="IPR011650">
    <property type="entry name" value="Peptidase_M20_dimer"/>
</dbReference>
<dbReference type="Proteomes" id="UP000597444">
    <property type="component" value="Unassembled WGS sequence"/>
</dbReference>
<organism evidence="5 6">
    <name type="scientific">Reticulibacter mediterranei</name>
    <dbReference type="NCBI Taxonomy" id="2778369"/>
    <lineage>
        <taxon>Bacteria</taxon>
        <taxon>Bacillati</taxon>
        <taxon>Chloroflexota</taxon>
        <taxon>Ktedonobacteria</taxon>
        <taxon>Ktedonobacterales</taxon>
        <taxon>Reticulibacteraceae</taxon>
        <taxon>Reticulibacter</taxon>
    </lineage>
</organism>
<sequence length="435" mass="48305">MVSLDHERLLHHIDEYNHSSLEGWKQFHALFNQARQLETPSAIYHQLFPLLKRHGFHTTLLSHDPAWIFSKLDTGAAHTILLYNRYATGSLNIWDACAIASQILTVELYRKWTGNIPVNIKWLLNLSDTTSASPPASLPSLLEEGRQSLQADGCLCDEIRTSEENMLFSIAEDTPLLFSGCKGLLNIELASHVTATPISSHYGSIVPDAAWRLLWALNSLKNGREEIMIDGFYDAITPIEDDAALYSLPDTASALVEQWGLPDLLLGVRGLQMHYAHLLTPSCTIKFITGGNETSAQIPSQAKALVDFSLVPGQEPDDIFARLQHHLQEHGFSDIQVQQRSSCPPAYTPRSHPFVQLVSSAITQAWKHAPLMLPITPSSHPLAPLQQQANIPILTISTGIPRTSPSQWNHPTVTALLKHKLRQTALILHQLGNMI</sequence>
<accession>A0A8J3N0Q3</accession>
<feature type="domain" description="Peptidase M20 dimerisation" evidence="4">
    <location>
        <begin position="202"/>
        <end position="331"/>
    </location>
</feature>
<dbReference type="EMBL" id="BNJK01000001">
    <property type="protein sequence ID" value="GHO91748.1"/>
    <property type="molecule type" value="Genomic_DNA"/>
</dbReference>
<keyword evidence="3" id="KW-0378">Hydrolase</keyword>
<dbReference type="GO" id="GO:0046872">
    <property type="term" value="F:metal ion binding"/>
    <property type="evidence" value="ECO:0007669"/>
    <property type="project" value="UniProtKB-KW"/>
</dbReference>
<evidence type="ECO:0000256" key="3">
    <source>
        <dbReference type="ARBA" id="ARBA00022801"/>
    </source>
</evidence>
<proteinExistence type="predicted"/>
<protein>
    <submittedName>
        <fullName evidence="5">Peptidase M20</fullName>
    </submittedName>
</protein>
<evidence type="ECO:0000313" key="5">
    <source>
        <dbReference type="EMBL" id="GHO91748.1"/>
    </source>
</evidence>